<dbReference type="EC" id="2.4.-.-" evidence="2"/>
<evidence type="ECO:0000313" key="2">
    <source>
        <dbReference type="EMBL" id="MFD2743007.1"/>
    </source>
</evidence>
<accession>A0ABW5UE98</accession>
<evidence type="ECO:0000259" key="1">
    <source>
        <dbReference type="Pfam" id="PF00535"/>
    </source>
</evidence>
<dbReference type="Gene3D" id="3.90.550.10">
    <property type="entry name" value="Spore Coat Polysaccharide Biosynthesis Protein SpsA, Chain A"/>
    <property type="match status" value="1"/>
</dbReference>
<dbReference type="InterPro" id="IPR029044">
    <property type="entry name" value="Nucleotide-diphossugar_trans"/>
</dbReference>
<dbReference type="GO" id="GO:0016757">
    <property type="term" value="F:glycosyltransferase activity"/>
    <property type="evidence" value="ECO:0007669"/>
    <property type="project" value="UniProtKB-KW"/>
</dbReference>
<name>A0ABW5UE98_9SPHI</name>
<evidence type="ECO:0000313" key="3">
    <source>
        <dbReference type="Proteomes" id="UP001597418"/>
    </source>
</evidence>
<feature type="domain" description="Glycosyltransferase 2-like" evidence="1">
    <location>
        <begin position="4"/>
        <end position="123"/>
    </location>
</feature>
<reference evidence="3" key="1">
    <citation type="journal article" date="2019" name="Int. J. Syst. Evol. Microbiol.">
        <title>The Global Catalogue of Microorganisms (GCM) 10K type strain sequencing project: providing services to taxonomists for standard genome sequencing and annotation.</title>
        <authorList>
            <consortium name="The Broad Institute Genomics Platform"/>
            <consortium name="The Broad Institute Genome Sequencing Center for Infectious Disease"/>
            <person name="Wu L."/>
            <person name="Ma J."/>
        </authorList>
    </citation>
    <scope>NUCLEOTIDE SEQUENCE [LARGE SCALE GENOMIC DNA]</scope>
    <source>
        <strain evidence="3">KCTC 42247</strain>
    </source>
</reference>
<dbReference type="PANTHER" id="PTHR22916">
    <property type="entry name" value="GLYCOSYLTRANSFERASE"/>
    <property type="match status" value="1"/>
</dbReference>
<proteinExistence type="predicted"/>
<keyword evidence="2" id="KW-0808">Transferase</keyword>
<comment type="caution">
    <text evidence="2">The sequence shown here is derived from an EMBL/GenBank/DDBJ whole genome shotgun (WGS) entry which is preliminary data.</text>
</comment>
<keyword evidence="2" id="KW-0328">Glycosyltransferase</keyword>
<gene>
    <name evidence="2" type="ORF">ACFSQ6_06315</name>
</gene>
<dbReference type="PANTHER" id="PTHR22916:SF3">
    <property type="entry name" value="UDP-GLCNAC:BETAGAL BETA-1,3-N-ACETYLGLUCOSAMINYLTRANSFERASE-LIKE PROTEIN 1"/>
    <property type="match status" value="1"/>
</dbReference>
<organism evidence="2 3">
    <name type="scientific">Sphingobacterium populi</name>
    <dbReference type="NCBI Taxonomy" id="1812824"/>
    <lineage>
        <taxon>Bacteria</taxon>
        <taxon>Pseudomonadati</taxon>
        <taxon>Bacteroidota</taxon>
        <taxon>Sphingobacteriia</taxon>
        <taxon>Sphingobacteriales</taxon>
        <taxon>Sphingobacteriaceae</taxon>
        <taxon>Sphingobacterium</taxon>
    </lineage>
</organism>
<keyword evidence="3" id="KW-1185">Reference proteome</keyword>
<dbReference type="EMBL" id="JBHUMB010000006">
    <property type="protein sequence ID" value="MFD2743007.1"/>
    <property type="molecule type" value="Genomic_DNA"/>
</dbReference>
<dbReference type="SUPFAM" id="SSF53448">
    <property type="entry name" value="Nucleotide-diphospho-sugar transferases"/>
    <property type="match status" value="1"/>
</dbReference>
<dbReference type="RefSeq" id="WP_066754452.1">
    <property type="nucleotide sequence ID" value="NZ_JBHUMB010000006.1"/>
</dbReference>
<sequence length="306" mass="35577">MLFSILIANYNNSLYIEEALKSVYAQTYQNWEVIIVDDASTDNSLEIVKPYLDDSRIKLFRNDKNRGCGYTKMRCAEQAIGTYCGFLDPDDSLTIDALQVMVDAFRKFPAASMINSKNVFCDENMNVIEVNPYSQDVHDKGSYLLYEGLGVTHFAVYRNELYRQTVGLSPEFTKAVDQDLFYLLDDMGTIFFVDKVLYNYRIHSGGISTFSNAMPALYQHYRVKKKAALRRLTDKKFTEQFKNLRTLLYKCDFHMAMLEKRYFKASKFLLIYTFNGGSKEVFAMIVRLFRHPSRVINSIFNVYKVK</sequence>
<dbReference type="Proteomes" id="UP001597418">
    <property type="component" value="Unassembled WGS sequence"/>
</dbReference>
<dbReference type="InterPro" id="IPR001173">
    <property type="entry name" value="Glyco_trans_2-like"/>
</dbReference>
<dbReference type="Pfam" id="PF00535">
    <property type="entry name" value="Glycos_transf_2"/>
    <property type="match status" value="1"/>
</dbReference>
<protein>
    <submittedName>
        <fullName evidence="2">Glycosyltransferase</fullName>
        <ecNumber evidence="2">2.4.-.-</ecNumber>
    </submittedName>
</protein>